<evidence type="ECO:0000256" key="3">
    <source>
        <dbReference type="ARBA" id="ARBA00012922"/>
    </source>
</evidence>
<feature type="active site" description="Acyl-ester intermediate" evidence="5">
    <location>
        <position position="231"/>
    </location>
</feature>
<evidence type="ECO:0000256" key="5">
    <source>
        <dbReference type="PIRSR" id="PIRSR001221-1"/>
    </source>
</evidence>
<dbReference type="InParanoid" id="A0A1Y2BB08"/>
<gene>
    <name evidence="7" type="ORF">BCR39DRAFT_493410</name>
</gene>
<keyword evidence="8" id="KW-1185">Reference proteome</keyword>
<comment type="catalytic activity">
    <reaction evidence="1">
        <text>a monocarboxylic acid amide + H2O = a monocarboxylate + NH4(+)</text>
        <dbReference type="Rhea" id="RHEA:12020"/>
        <dbReference type="ChEBI" id="CHEBI:15377"/>
        <dbReference type="ChEBI" id="CHEBI:28938"/>
        <dbReference type="ChEBI" id="CHEBI:35757"/>
        <dbReference type="ChEBI" id="CHEBI:83628"/>
        <dbReference type="EC" id="3.5.1.4"/>
    </reaction>
</comment>
<dbReference type="InterPro" id="IPR023631">
    <property type="entry name" value="Amidase_dom"/>
</dbReference>
<protein>
    <recommendedName>
        <fullName evidence="3">amidase</fullName>
        <ecNumber evidence="3">3.5.1.4</ecNumber>
    </recommendedName>
</protein>
<dbReference type="Gene3D" id="3.90.1300.10">
    <property type="entry name" value="Amidase signature (AS) domain"/>
    <property type="match status" value="1"/>
</dbReference>
<dbReference type="GO" id="GO:0004040">
    <property type="term" value="F:amidase activity"/>
    <property type="evidence" value="ECO:0007669"/>
    <property type="project" value="UniProtKB-EC"/>
</dbReference>
<dbReference type="EC" id="3.5.1.4" evidence="3"/>
<feature type="active site" description="Charge relay system" evidence="5">
    <location>
        <position position="207"/>
    </location>
</feature>
<dbReference type="EMBL" id="MCFC01000012">
    <property type="protein sequence ID" value="ORY32022.1"/>
    <property type="molecule type" value="Genomic_DNA"/>
</dbReference>
<sequence length="550" mass="60559">MTISWQDTAKAYVDARDSCIPAELQLSKLPASTILDVRDIPQTCGQLSSLDLEITGSESIESLLATLREGTWSAVDVITAFIKRAVIAHQLTNCLTEVFFDKALERAKYLDEYRSRTGQTVGPLHGLPISLKDQVEVEGVNQSMCYVGFTGRKATYNSVLVEILLKQGAVLYCKTNMSQGLWFGEGYNNLFGRTSNPFNRNLTCGGSSGGEGALIGLRGSLLGVGSDLGGSIRLPASFQGLYSLRGCYSRIPYCRTSNSSEGQESVRSVLGPLSVSLDGVKIFARAVYDGKPWTLDPWSPKLPWNEAEYHLAEHGGEGGQLCFAFMEDDGVVRPVKPVRRAMDITKEALIRAGHKVIDWKPFKTAEGFALLRGIYNADGGRDLETQLALSGEPRLGYLLTAGARELTTYELYRLQDRRSSYIKEALDHWNATVAETGTGRPVDGIICPVSAGPPGRHNSPRYIYYTGWCNLADYAACTFPVTSVDPSVDTRDEPRDFRNNEEKHLFEEYDPEFFEGAPVGLQVVGKKYEEEAVIRMTEIVDAAVKSFSKN</sequence>
<feature type="active site" description="Charge relay system" evidence="5">
    <location>
        <position position="132"/>
    </location>
</feature>
<comment type="caution">
    <text evidence="7">The sequence shown here is derived from an EMBL/GenBank/DDBJ whole genome shotgun (WGS) entry which is preliminary data.</text>
</comment>
<accession>A0A1Y2BB08</accession>
<dbReference type="Proteomes" id="UP000193986">
    <property type="component" value="Unassembled WGS sequence"/>
</dbReference>
<evidence type="ECO:0000313" key="8">
    <source>
        <dbReference type="Proteomes" id="UP000193986"/>
    </source>
</evidence>
<dbReference type="InterPro" id="IPR036928">
    <property type="entry name" value="AS_sf"/>
</dbReference>
<dbReference type="PIRSF" id="PIRSF001221">
    <property type="entry name" value="Amidase_fungi"/>
    <property type="match status" value="1"/>
</dbReference>
<evidence type="ECO:0000256" key="1">
    <source>
        <dbReference type="ARBA" id="ARBA00001311"/>
    </source>
</evidence>
<dbReference type="Pfam" id="PF01425">
    <property type="entry name" value="Amidase"/>
    <property type="match status" value="1"/>
</dbReference>
<dbReference type="InterPro" id="IPR020556">
    <property type="entry name" value="Amidase_CS"/>
</dbReference>
<evidence type="ECO:0000256" key="2">
    <source>
        <dbReference type="ARBA" id="ARBA00009199"/>
    </source>
</evidence>
<dbReference type="STRING" id="71784.A0A1Y2BB08"/>
<name>A0A1Y2BB08_9TREE</name>
<dbReference type="AlphaFoldDB" id="A0A1Y2BB08"/>
<evidence type="ECO:0000259" key="6">
    <source>
        <dbReference type="Pfam" id="PF01425"/>
    </source>
</evidence>
<organism evidence="7 8">
    <name type="scientific">Naematelia encephala</name>
    <dbReference type="NCBI Taxonomy" id="71784"/>
    <lineage>
        <taxon>Eukaryota</taxon>
        <taxon>Fungi</taxon>
        <taxon>Dikarya</taxon>
        <taxon>Basidiomycota</taxon>
        <taxon>Agaricomycotina</taxon>
        <taxon>Tremellomycetes</taxon>
        <taxon>Tremellales</taxon>
        <taxon>Naemateliaceae</taxon>
        <taxon>Naematelia</taxon>
    </lineage>
</organism>
<dbReference type="OrthoDB" id="6428749at2759"/>
<dbReference type="PANTHER" id="PTHR46072">
    <property type="entry name" value="AMIDASE-RELATED-RELATED"/>
    <property type="match status" value="1"/>
</dbReference>
<dbReference type="PROSITE" id="PS00571">
    <property type="entry name" value="AMIDASES"/>
    <property type="match status" value="1"/>
</dbReference>
<reference evidence="7 8" key="1">
    <citation type="submission" date="2016-07" db="EMBL/GenBank/DDBJ databases">
        <title>Pervasive Adenine N6-methylation of Active Genes in Fungi.</title>
        <authorList>
            <consortium name="DOE Joint Genome Institute"/>
            <person name="Mondo S.J."/>
            <person name="Dannebaum R.O."/>
            <person name="Kuo R.C."/>
            <person name="Labutti K."/>
            <person name="Haridas S."/>
            <person name="Kuo A."/>
            <person name="Salamov A."/>
            <person name="Ahrendt S.R."/>
            <person name="Lipzen A."/>
            <person name="Sullivan W."/>
            <person name="Andreopoulos W.B."/>
            <person name="Clum A."/>
            <person name="Lindquist E."/>
            <person name="Daum C."/>
            <person name="Ramamoorthy G.K."/>
            <person name="Gryganskyi A."/>
            <person name="Culley D."/>
            <person name="Magnuson J.K."/>
            <person name="James T.Y."/>
            <person name="O'Malley M.A."/>
            <person name="Stajich J.E."/>
            <person name="Spatafora J.W."/>
            <person name="Visel A."/>
            <person name="Grigoriev I.V."/>
        </authorList>
    </citation>
    <scope>NUCLEOTIDE SEQUENCE [LARGE SCALE GENOMIC DNA]</scope>
    <source>
        <strain evidence="7 8">68-887.2</strain>
    </source>
</reference>
<dbReference type="SUPFAM" id="SSF75304">
    <property type="entry name" value="Amidase signature (AS) enzymes"/>
    <property type="match status" value="1"/>
</dbReference>
<proteinExistence type="inferred from homology"/>
<feature type="domain" description="Amidase" evidence="6">
    <location>
        <begin position="76"/>
        <end position="533"/>
    </location>
</feature>
<evidence type="ECO:0000313" key="7">
    <source>
        <dbReference type="EMBL" id="ORY32022.1"/>
    </source>
</evidence>
<comment type="similarity">
    <text evidence="2">Belongs to the amidase family.</text>
</comment>
<evidence type="ECO:0000256" key="4">
    <source>
        <dbReference type="ARBA" id="ARBA00022801"/>
    </source>
</evidence>
<keyword evidence="4" id="KW-0378">Hydrolase</keyword>